<dbReference type="InterPro" id="IPR012545">
    <property type="entry name" value="DUF1697"/>
</dbReference>
<dbReference type="Gene3D" id="3.30.70.1280">
    <property type="entry name" value="SP0830-like domains"/>
    <property type="match status" value="1"/>
</dbReference>
<gene>
    <name evidence="1" type="ORF">WAX78_24905</name>
</gene>
<keyword evidence="2" id="KW-1185">Reference proteome</keyword>
<dbReference type="PIRSF" id="PIRSF008502">
    <property type="entry name" value="UCP008502"/>
    <property type="match status" value="1"/>
</dbReference>
<evidence type="ECO:0000313" key="2">
    <source>
        <dbReference type="Proteomes" id="UP001367922"/>
    </source>
</evidence>
<dbReference type="Proteomes" id="UP001367922">
    <property type="component" value="Unassembled WGS sequence"/>
</dbReference>
<comment type="caution">
    <text evidence="1">The sequence shown here is derived from an EMBL/GenBank/DDBJ whole genome shotgun (WGS) entry which is preliminary data.</text>
</comment>
<evidence type="ECO:0000313" key="1">
    <source>
        <dbReference type="EMBL" id="MEI4832589.1"/>
    </source>
</evidence>
<dbReference type="PANTHER" id="PTHR36439:SF1">
    <property type="entry name" value="DUF1697 DOMAIN-CONTAINING PROTEIN"/>
    <property type="match status" value="1"/>
</dbReference>
<organism evidence="1 2">
    <name type="scientific">Bacillus yunxiaonensis</name>
    <dbReference type="NCBI Taxonomy" id="3127665"/>
    <lineage>
        <taxon>Bacteria</taxon>
        <taxon>Bacillati</taxon>
        <taxon>Bacillota</taxon>
        <taxon>Bacilli</taxon>
        <taxon>Bacillales</taxon>
        <taxon>Bacillaceae</taxon>
        <taxon>Bacillus</taxon>
    </lineage>
</organism>
<dbReference type="Pfam" id="PF08002">
    <property type="entry name" value="DUF1697"/>
    <property type="match status" value="1"/>
</dbReference>
<protein>
    <submittedName>
        <fullName evidence="1">DUF1697 domain-containing protein</fullName>
    </submittedName>
</protein>
<accession>A0ABU8G590</accession>
<dbReference type="Gene3D" id="3.30.70.1260">
    <property type="entry name" value="bacterial protein sp0830 like"/>
    <property type="match status" value="1"/>
</dbReference>
<dbReference type="SUPFAM" id="SSF160379">
    <property type="entry name" value="SP0830-like"/>
    <property type="match status" value="1"/>
</dbReference>
<dbReference type="RefSeq" id="WP_336484676.1">
    <property type="nucleotide sequence ID" value="NZ_JBAWSV010000021.1"/>
</dbReference>
<sequence length="181" mass="20638">MTIYIALLRGINVSGHNKIKMAELKHMLGTMGLSRVQTYIQTGNVLFESAENTKSLRFRIEDEIRKTFGISITVVLRTSTEFESIIEYCPYTDIPLAKGESVHVSILTEEPQQKVAELLSNSERDNDEYYIHGREIYFLFRQSMLDSKLAKSLQKLGNTATTRNWNTINKLAALLEAMQAE</sequence>
<dbReference type="EMBL" id="JBAWSV010000021">
    <property type="protein sequence ID" value="MEI4832589.1"/>
    <property type="molecule type" value="Genomic_DNA"/>
</dbReference>
<reference evidence="1 2" key="1">
    <citation type="submission" date="2024-01" db="EMBL/GenBank/DDBJ databases">
        <title>Seven novel Bacillus-like species.</title>
        <authorList>
            <person name="Liu G."/>
        </authorList>
    </citation>
    <scope>NUCLEOTIDE SEQUENCE [LARGE SCALE GENOMIC DNA]</scope>
    <source>
        <strain evidence="1 2">FJAT-53711</strain>
    </source>
</reference>
<dbReference type="PANTHER" id="PTHR36439">
    <property type="entry name" value="BLL4334 PROTEIN"/>
    <property type="match status" value="1"/>
</dbReference>
<proteinExistence type="predicted"/>
<name>A0ABU8G590_9BACI</name>